<dbReference type="Pfam" id="PF00730">
    <property type="entry name" value="HhH-GPD"/>
    <property type="match status" value="1"/>
</dbReference>
<dbReference type="InterPro" id="IPR051912">
    <property type="entry name" value="Alkylbase_DNA_Glycosylase/TA"/>
</dbReference>
<dbReference type="GO" id="GO:0032993">
    <property type="term" value="C:protein-DNA complex"/>
    <property type="evidence" value="ECO:0007669"/>
    <property type="project" value="TreeGrafter"/>
</dbReference>
<dbReference type="RefSeq" id="WP_012470709.1">
    <property type="nucleotide sequence ID" value="NC_010814.1"/>
</dbReference>
<dbReference type="AlphaFoldDB" id="B3E6X3"/>
<reference evidence="6 7" key="1">
    <citation type="submission" date="2008-05" db="EMBL/GenBank/DDBJ databases">
        <title>Complete sequence of chromosome of Geobacter lovleyi SZ.</title>
        <authorList>
            <consortium name="US DOE Joint Genome Institute"/>
            <person name="Lucas S."/>
            <person name="Copeland A."/>
            <person name="Lapidus A."/>
            <person name="Glavina del Rio T."/>
            <person name="Dalin E."/>
            <person name="Tice H."/>
            <person name="Bruce D."/>
            <person name="Goodwin L."/>
            <person name="Pitluck S."/>
            <person name="Chertkov O."/>
            <person name="Meincke L."/>
            <person name="Brettin T."/>
            <person name="Detter J.C."/>
            <person name="Han C."/>
            <person name="Tapia R."/>
            <person name="Kuske C.R."/>
            <person name="Schmutz J."/>
            <person name="Larimer F."/>
            <person name="Land M."/>
            <person name="Hauser L."/>
            <person name="Kyrpides N."/>
            <person name="Mikhailova N."/>
            <person name="Sung Y."/>
            <person name="Fletcher K.E."/>
            <person name="Ritalahti K.M."/>
            <person name="Loeffler F.E."/>
            <person name="Richardson P."/>
        </authorList>
    </citation>
    <scope>NUCLEOTIDE SEQUENCE [LARGE SCALE GENOMIC DNA]</scope>
    <source>
        <strain evidence="7">ATCC BAA-1151 / DSM 17278 / SZ</strain>
    </source>
</reference>
<evidence type="ECO:0000313" key="6">
    <source>
        <dbReference type="EMBL" id="ACD96378.1"/>
    </source>
</evidence>
<evidence type="ECO:0000256" key="1">
    <source>
        <dbReference type="ARBA" id="ARBA00000086"/>
    </source>
</evidence>
<dbReference type="OrthoDB" id="9811249at2"/>
<keyword evidence="4" id="KW-0234">DNA repair</keyword>
<protein>
    <recommendedName>
        <fullName evidence="2">DNA-3-methyladenine glycosylase II</fullName>
        <ecNumber evidence="2">3.2.2.21</ecNumber>
    </recommendedName>
</protein>
<dbReference type="EC" id="3.2.2.21" evidence="2"/>
<dbReference type="CDD" id="cd00056">
    <property type="entry name" value="ENDO3c"/>
    <property type="match status" value="1"/>
</dbReference>
<dbReference type="eggNOG" id="COG0122">
    <property type="taxonomic scope" value="Bacteria"/>
</dbReference>
<evidence type="ECO:0000256" key="3">
    <source>
        <dbReference type="ARBA" id="ARBA00022763"/>
    </source>
</evidence>
<dbReference type="Gene3D" id="1.10.340.30">
    <property type="entry name" value="Hypothetical protein, domain 2"/>
    <property type="match status" value="1"/>
</dbReference>
<dbReference type="GO" id="GO:0008725">
    <property type="term" value="F:DNA-3-methyladenine glycosylase activity"/>
    <property type="evidence" value="ECO:0007669"/>
    <property type="project" value="TreeGrafter"/>
</dbReference>
<organism evidence="6 7">
    <name type="scientific">Trichlorobacter lovleyi (strain ATCC BAA-1151 / DSM 17278 / SZ)</name>
    <name type="common">Geobacter lovleyi</name>
    <dbReference type="NCBI Taxonomy" id="398767"/>
    <lineage>
        <taxon>Bacteria</taxon>
        <taxon>Pseudomonadati</taxon>
        <taxon>Thermodesulfobacteriota</taxon>
        <taxon>Desulfuromonadia</taxon>
        <taxon>Geobacterales</taxon>
        <taxon>Geobacteraceae</taxon>
        <taxon>Trichlorobacter</taxon>
    </lineage>
</organism>
<comment type="catalytic activity">
    <reaction evidence="1">
        <text>Hydrolysis of alkylated DNA, releasing 3-methyladenine, 3-methylguanine, 7-methylguanine and 7-methyladenine.</text>
        <dbReference type="EC" id="3.2.2.21"/>
    </reaction>
</comment>
<dbReference type="SMART" id="SM00478">
    <property type="entry name" value="ENDO3c"/>
    <property type="match status" value="1"/>
</dbReference>
<dbReference type="STRING" id="398767.Glov_2665"/>
<dbReference type="GO" id="GO:0005737">
    <property type="term" value="C:cytoplasm"/>
    <property type="evidence" value="ECO:0007669"/>
    <property type="project" value="TreeGrafter"/>
</dbReference>
<dbReference type="PANTHER" id="PTHR43003:SF5">
    <property type="entry name" value="DNA-3-METHYLADENINE GLYCOSYLASE"/>
    <property type="match status" value="1"/>
</dbReference>
<dbReference type="InterPro" id="IPR011257">
    <property type="entry name" value="DNA_glycosylase"/>
</dbReference>
<dbReference type="InterPro" id="IPR003265">
    <property type="entry name" value="HhH-GPD_domain"/>
</dbReference>
<dbReference type="GO" id="GO:0006285">
    <property type="term" value="P:base-excision repair, AP site formation"/>
    <property type="evidence" value="ECO:0007669"/>
    <property type="project" value="TreeGrafter"/>
</dbReference>
<gene>
    <name evidence="6" type="ordered locus">Glov_2665</name>
</gene>
<sequence length="201" mass="23716">MRNIVNADDINTLCNKHLIFRIINDKYGIPPNWMREPGFISLSRIILEQQVSIESAKAHFEKINSYIPEFTPNEIIKLSDQEMRDCQISRQKAKYLRSLSEAILKNELNLEVMDTFNDHEIREKLTKINGIGNWTVDIYLMFCLQRKDVFPSGDIAVINAAMELLEYETKDEVLNESKKWAPLRSLAAYFLWHYYLKKRNR</sequence>
<name>B3E6X3_TRIL1</name>
<keyword evidence="3" id="KW-0227">DNA damage</keyword>
<dbReference type="HOGENOM" id="CLU_000445_72_5_7"/>
<dbReference type="GO" id="GO:0032131">
    <property type="term" value="F:alkylated DNA binding"/>
    <property type="evidence" value="ECO:0007669"/>
    <property type="project" value="TreeGrafter"/>
</dbReference>
<evidence type="ECO:0000256" key="4">
    <source>
        <dbReference type="ARBA" id="ARBA00023204"/>
    </source>
</evidence>
<dbReference type="Proteomes" id="UP000002420">
    <property type="component" value="Chromosome"/>
</dbReference>
<proteinExistence type="predicted"/>
<dbReference type="EMBL" id="CP001089">
    <property type="protein sequence ID" value="ACD96378.1"/>
    <property type="molecule type" value="Genomic_DNA"/>
</dbReference>
<dbReference type="KEGG" id="glo:Glov_2665"/>
<keyword evidence="7" id="KW-1185">Reference proteome</keyword>
<dbReference type="Gene3D" id="1.10.1670.40">
    <property type="match status" value="1"/>
</dbReference>
<evidence type="ECO:0000256" key="2">
    <source>
        <dbReference type="ARBA" id="ARBA00012000"/>
    </source>
</evidence>
<accession>B3E6X3</accession>
<dbReference type="PANTHER" id="PTHR43003">
    <property type="entry name" value="DNA-3-METHYLADENINE GLYCOSYLASE"/>
    <property type="match status" value="1"/>
</dbReference>
<dbReference type="SUPFAM" id="SSF48150">
    <property type="entry name" value="DNA-glycosylase"/>
    <property type="match status" value="1"/>
</dbReference>
<feature type="domain" description="HhH-GPD" evidence="5">
    <location>
        <begin position="47"/>
        <end position="199"/>
    </location>
</feature>
<dbReference type="GO" id="GO:0043916">
    <property type="term" value="F:DNA-7-methylguanine glycosylase activity"/>
    <property type="evidence" value="ECO:0007669"/>
    <property type="project" value="TreeGrafter"/>
</dbReference>
<dbReference type="GO" id="GO:0006307">
    <property type="term" value="P:DNA alkylation repair"/>
    <property type="evidence" value="ECO:0007669"/>
    <property type="project" value="TreeGrafter"/>
</dbReference>
<evidence type="ECO:0000259" key="5">
    <source>
        <dbReference type="SMART" id="SM00478"/>
    </source>
</evidence>
<evidence type="ECO:0000313" key="7">
    <source>
        <dbReference type="Proteomes" id="UP000002420"/>
    </source>
</evidence>